<accession>A0AAI9ZKV6</accession>
<name>A0AAI9ZKV6_9PEZI</name>
<gene>
    <name evidence="1" type="ORF">BDP81DRAFT_433992</name>
</gene>
<keyword evidence="2" id="KW-1185">Reference proteome</keyword>
<comment type="caution">
    <text evidence="1">The sequence shown here is derived from an EMBL/GenBank/DDBJ whole genome shotgun (WGS) entry which is preliminary data.</text>
</comment>
<evidence type="ECO:0000313" key="2">
    <source>
        <dbReference type="Proteomes" id="UP001243989"/>
    </source>
</evidence>
<dbReference type="RefSeq" id="XP_060442153.1">
    <property type="nucleotide sequence ID" value="XM_060590919.1"/>
</dbReference>
<dbReference type="AlphaFoldDB" id="A0AAI9ZKV6"/>
<evidence type="ECO:0000313" key="1">
    <source>
        <dbReference type="EMBL" id="KAK1633546.1"/>
    </source>
</evidence>
<proteinExistence type="predicted"/>
<dbReference type="Proteomes" id="UP001243989">
    <property type="component" value="Unassembled WGS sequence"/>
</dbReference>
<dbReference type="EMBL" id="JAHMHQ010000017">
    <property type="protein sequence ID" value="KAK1633546.1"/>
    <property type="molecule type" value="Genomic_DNA"/>
</dbReference>
<reference evidence="1" key="1">
    <citation type="submission" date="2021-06" db="EMBL/GenBank/DDBJ databases">
        <title>Comparative genomics, transcriptomics and evolutionary studies reveal genomic signatures of adaptation to plant cell wall in hemibiotrophic fungi.</title>
        <authorList>
            <consortium name="DOE Joint Genome Institute"/>
            <person name="Baroncelli R."/>
            <person name="Diaz J.F."/>
            <person name="Benocci T."/>
            <person name="Peng M."/>
            <person name="Battaglia E."/>
            <person name="Haridas S."/>
            <person name="Andreopoulos W."/>
            <person name="Labutti K."/>
            <person name="Pangilinan J."/>
            <person name="Floch G.L."/>
            <person name="Makela M.R."/>
            <person name="Henrissat B."/>
            <person name="Grigoriev I.V."/>
            <person name="Crouch J.A."/>
            <person name="De Vries R.P."/>
            <person name="Sukno S.A."/>
            <person name="Thon M.R."/>
        </authorList>
    </citation>
    <scope>NUCLEOTIDE SEQUENCE</scope>
    <source>
        <strain evidence="1">CBS 102054</strain>
    </source>
</reference>
<protein>
    <submittedName>
        <fullName evidence="1">Uncharacterized protein</fullName>
    </submittedName>
</protein>
<dbReference type="GeneID" id="85475781"/>
<sequence>MLCPYSRPNWASNPTEIILRSSSSTLCWFSKNKRYNRSLRVVDGVQQLFSRHSNVIDNDRGSIRTSIPGETYGKGTIGCSGSKGEGVLSVSTRVAVSRQARVRRAATDWRRAHDSISPSNIDLRIVLFCRRVKTACIKRYSPGDSKGQAGKGLVDVSLAIRSTGWDESALWPC</sequence>
<organism evidence="1 2">
    <name type="scientific">Colletotrichum phormii</name>
    <dbReference type="NCBI Taxonomy" id="359342"/>
    <lineage>
        <taxon>Eukaryota</taxon>
        <taxon>Fungi</taxon>
        <taxon>Dikarya</taxon>
        <taxon>Ascomycota</taxon>
        <taxon>Pezizomycotina</taxon>
        <taxon>Sordariomycetes</taxon>
        <taxon>Hypocreomycetidae</taxon>
        <taxon>Glomerellales</taxon>
        <taxon>Glomerellaceae</taxon>
        <taxon>Colletotrichum</taxon>
        <taxon>Colletotrichum acutatum species complex</taxon>
    </lineage>
</organism>